<reference evidence="2" key="2">
    <citation type="submission" date="2017-02" db="EMBL/GenBank/DDBJ databases">
        <title>Sunflower complete genome.</title>
        <authorList>
            <person name="Langlade N."/>
            <person name="Munos S."/>
        </authorList>
    </citation>
    <scope>NUCLEOTIDE SEQUENCE [LARGE SCALE GENOMIC DNA]</scope>
    <source>
        <tissue evidence="2">Leaves</tissue>
    </source>
</reference>
<evidence type="ECO:0000313" key="1">
    <source>
        <dbReference type="EMBL" id="KAF5802555.1"/>
    </source>
</evidence>
<evidence type="ECO:0000313" key="2">
    <source>
        <dbReference type="EMBL" id="OTG23133.1"/>
    </source>
</evidence>
<name>A0A251UJC3_HELAN</name>
<keyword evidence="3" id="KW-1185">Reference proteome</keyword>
<proteinExistence type="predicted"/>
<accession>A0A251UJC3</accession>
<organism evidence="2 3">
    <name type="scientific">Helianthus annuus</name>
    <name type="common">Common sunflower</name>
    <dbReference type="NCBI Taxonomy" id="4232"/>
    <lineage>
        <taxon>Eukaryota</taxon>
        <taxon>Viridiplantae</taxon>
        <taxon>Streptophyta</taxon>
        <taxon>Embryophyta</taxon>
        <taxon>Tracheophyta</taxon>
        <taxon>Spermatophyta</taxon>
        <taxon>Magnoliopsida</taxon>
        <taxon>eudicotyledons</taxon>
        <taxon>Gunneridae</taxon>
        <taxon>Pentapetalae</taxon>
        <taxon>asterids</taxon>
        <taxon>campanulids</taxon>
        <taxon>Asterales</taxon>
        <taxon>Asteraceae</taxon>
        <taxon>Asteroideae</taxon>
        <taxon>Heliantheae alliance</taxon>
        <taxon>Heliantheae</taxon>
        <taxon>Helianthus</taxon>
    </lineage>
</organism>
<evidence type="ECO:0000313" key="3">
    <source>
        <dbReference type="Proteomes" id="UP000215914"/>
    </source>
</evidence>
<dbReference type="AlphaFoldDB" id="A0A251UJC3"/>
<dbReference type="EMBL" id="MNCJ02000321">
    <property type="protein sequence ID" value="KAF5802555.1"/>
    <property type="molecule type" value="Genomic_DNA"/>
</dbReference>
<sequence length="56" mass="6367">MQGLRSRNLIGAGKCKGGLYRMGMFGKERKAMTVTVERWHKRLGHTSQEKLAKFDA</sequence>
<dbReference type="Proteomes" id="UP000215914">
    <property type="component" value="Chromosome 6"/>
</dbReference>
<protein>
    <submittedName>
        <fullName evidence="2">Uncharacterized protein</fullName>
    </submittedName>
</protein>
<gene>
    <name evidence="2" type="ORF">HannXRQ_Chr06g0179061</name>
    <name evidence="1" type="ORF">HanXRQr2_Chr06g0260841</name>
</gene>
<dbReference type="Gramene" id="mRNA:HanXRQr2_Chr06g0260841">
    <property type="protein sequence ID" value="mRNA:HanXRQr2_Chr06g0260841"/>
    <property type="gene ID" value="HanXRQr2_Chr06g0260841"/>
</dbReference>
<reference evidence="1 3" key="1">
    <citation type="journal article" date="2017" name="Nature">
        <title>The sunflower genome provides insights into oil metabolism, flowering and Asterid evolution.</title>
        <authorList>
            <person name="Badouin H."/>
            <person name="Gouzy J."/>
            <person name="Grassa C.J."/>
            <person name="Murat F."/>
            <person name="Staton S.E."/>
            <person name="Cottret L."/>
            <person name="Lelandais-Briere C."/>
            <person name="Owens G.L."/>
            <person name="Carrere S."/>
            <person name="Mayjonade B."/>
            <person name="Legrand L."/>
            <person name="Gill N."/>
            <person name="Kane N.C."/>
            <person name="Bowers J.E."/>
            <person name="Hubner S."/>
            <person name="Bellec A."/>
            <person name="Berard A."/>
            <person name="Berges H."/>
            <person name="Blanchet N."/>
            <person name="Boniface M.C."/>
            <person name="Brunel D."/>
            <person name="Catrice O."/>
            <person name="Chaidir N."/>
            <person name="Claudel C."/>
            <person name="Donnadieu C."/>
            <person name="Faraut T."/>
            <person name="Fievet G."/>
            <person name="Helmstetter N."/>
            <person name="King M."/>
            <person name="Knapp S.J."/>
            <person name="Lai Z."/>
            <person name="Le Paslier M.C."/>
            <person name="Lippi Y."/>
            <person name="Lorenzon L."/>
            <person name="Mandel J.R."/>
            <person name="Marage G."/>
            <person name="Marchand G."/>
            <person name="Marquand E."/>
            <person name="Bret-Mestries E."/>
            <person name="Morien E."/>
            <person name="Nambeesan S."/>
            <person name="Nguyen T."/>
            <person name="Pegot-Espagnet P."/>
            <person name="Pouilly N."/>
            <person name="Raftis F."/>
            <person name="Sallet E."/>
            <person name="Schiex T."/>
            <person name="Thomas J."/>
            <person name="Vandecasteele C."/>
            <person name="Vares D."/>
            <person name="Vear F."/>
            <person name="Vautrin S."/>
            <person name="Crespi M."/>
            <person name="Mangin B."/>
            <person name="Burke J.M."/>
            <person name="Salse J."/>
            <person name="Munos S."/>
            <person name="Vincourt P."/>
            <person name="Rieseberg L.H."/>
            <person name="Langlade N.B."/>
        </authorList>
    </citation>
    <scope>NUCLEOTIDE SEQUENCE [LARGE SCALE GENOMIC DNA]</scope>
    <source>
        <strain evidence="3">cv. SF193</strain>
        <tissue evidence="1">Leaves</tissue>
    </source>
</reference>
<dbReference type="EMBL" id="CM007895">
    <property type="protein sequence ID" value="OTG23133.1"/>
    <property type="molecule type" value="Genomic_DNA"/>
</dbReference>
<dbReference type="InParanoid" id="A0A251UJC3"/>
<reference evidence="1" key="3">
    <citation type="submission" date="2020-06" db="EMBL/GenBank/DDBJ databases">
        <title>Helianthus annuus Genome sequencing and assembly Release 2.</title>
        <authorList>
            <person name="Gouzy J."/>
            <person name="Langlade N."/>
            <person name="Munos S."/>
        </authorList>
    </citation>
    <scope>NUCLEOTIDE SEQUENCE</scope>
    <source>
        <tissue evidence="1">Leaves</tissue>
    </source>
</reference>